<accession>A0A0A8Y626</accession>
<protein>
    <submittedName>
        <fullName evidence="1">Uncharacterized protein</fullName>
    </submittedName>
</protein>
<dbReference type="AlphaFoldDB" id="A0A0A8Y626"/>
<dbReference type="PROSITE" id="PS51257">
    <property type="entry name" value="PROKAR_LIPOPROTEIN"/>
    <property type="match status" value="1"/>
</dbReference>
<dbReference type="EMBL" id="GBRH01276384">
    <property type="protein sequence ID" value="JAD21511.1"/>
    <property type="molecule type" value="Transcribed_RNA"/>
</dbReference>
<name>A0A0A8Y626_ARUDO</name>
<proteinExistence type="predicted"/>
<evidence type="ECO:0000313" key="1">
    <source>
        <dbReference type="EMBL" id="JAD21511.1"/>
    </source>
</evidence>
<organism evidence="1">
    <name type="scientific">Arundo donax</name>
    <name type="common">Giant reed</name>
    <name type="synonym">Donax arundinaceus</name>
    <dbReference type="NCBI Taxonomy" id="35708"/>
    <lineage>
        <taxon>Eukaryota</taxon>
        <taxon>Viridiplantae</taxon>
        <taxon>Streptophyta</taxon>
        <taxon>Embryophyta</taxon>
        <taxon>Tracheophyta</taxon>
        <taxon>Spermatophyta</taxon>
        <taxon>Magnoliopsida</taxon>
        <taxon>Liliopsida</taxon>
        <taxon>Poales</taxon>
        <taxon>Poaceae</taxon>
        <taxon>PACMAD clade</taxon>
        <taxon>Arundinoideae</taxon>
        <taxon>Arundineae</taxon>
        <taxon>Arundo</taxon>
    </lineage>
</organism>
<reference evidence="1" key="2">
    <citation type="journal article" date="2015" name="Data Brief">
        <title>Shoot transcriptome of the giant reed, Arundo donax.</title>
        <authorList>
            <person name="Barrero R.A."/>
            <person name="Guerrero F.D."/>
            <person name="Moolhuijzen P."/>
            <person name="Goolsby J.A."/>
            <person name="Tidwell J."/>
            <person name="Bellgard S.E."/>
            <person name="Bellgard M.I."/>
        </authorList>
    </citation>
    <scope>NUCLEOTIDE SEQUENCE</scope>
    <source>
        <tissue evidence="1">Shoot tissue taken approximately 20 cm above the soil surface</tissue>
    </source>
</reference>
<reference evidence="1" key="1">
    <citation type="submission" date="2014-09" db="EMBL/GenBank/DDBJ databases">
        <authorList>
            <person name="Magalhaes I.L.F."/>
            <person name="Oliveira U."/>
            <person name="Santos F.R."/>
            <person name="Vidigal T.H.D.A."/>
            <person name="Brescovit A.D."/>
            <person name="Santos A.J."/>
        </authorList>
    </citation>
    <scope>NUCLEOTIDE SEQUENCE</scope>
    <source>
        <tissue evidence="1">Shoot tissue taken approximately 20 cm above the soil surface</tissue>
    </source>
</reference>
<sequence length="42" mass="4738">MPTEMKHYPLTPYPTSSACPNIHALRKARPSGKTMQHCPVQM</sequence>